<evidence type="ECO:0000313" key="2">
    <source>
        <dbReference type="EMBL" id="OIW34050.1"/>
    </source>
</evidence>
<feature type="region of interest" description="Disordered" evidence="1">
    <location>
        <begin position="390"/>
        <end position="410"/>
    </location>
</feature>
<evidence type="ECO:0000313" key="3">
    <source>
        <dbReference type="Proteomes" id="UP000182658"/>
    </source>
</evidence>
<evidence type="ECO:0000256" key="1">
    <source>
        <dbReference type="SAM" id="MobiDB-lite"/>
    </source>
</evidence>
<gene>
    <name evidence="2" type="ORF">CONLIGDRAFT_652421</name>
</gene>
<accession>A0A1J7K1N7</accession>
<keyword evidence="3" id="KW-1185">Reference proteome</keyword>
<sequence length="410" mass="45940">MFSRILRTAPSGGSSAWASLADRALATQQCRAFSQSQALASSVIHFPKTSSTELDNLLENVRYKVILPSYLPEGQRKRLYNRHYKAQLEADPITMEIDGEKLRFYFTDPVRDVPSTKKSLYDIIDLMKTPDDWAILPRLLEGLCVQAGRKLHYNQYGKLIRRAAMAGCIHTILTCAREVKRTNFKLDNQEIALDVMVNIQVEAILSDWDAAETAKALQRTERVLDMLEEKDHQPTTKKKADDTTPKRTYPLHKDPLILGSRLHMAAAVAAKHNGGVDADGKVAKYAREIVALWPEGKGALALYGEEDFAADPSLQHLRHDTQITYTVAPLLHGFRLAADVVEDQELAGQLRTRAEVLERELSTAIERKPMAPGRRVERVYRKLFPDQNPPVAAEEAAASKHPVEAQTVEA</sequence>
<dbReference type="OrthoDB" id="5405126at2759"/>
<dbReference type="InParanoid" id="A0A1J7K1N7"/>
<dbReference type="EMBL" id="KV875094">
    <property type="protein sequence ID" value="OIW34050.1"/>
    <property type="molecule type" value="Genomic_DNA"/>
</dbReference>
<dbReference type="STRING" id="1408157.A0A1J7K1N7"/>
<organism evidence="2 3">
    <name type="scientific">Coniochaeta ligniaria NRRL 30616</name>
    <dbReference type="NCBI Taxonomy" id="1408157"/>
    <lineage>
        <taxon>Eukaryota</taxon>
        <taxon>Fungi</taxon>
        <taxon>Dikarya</taxon>
        <taxon>Ascomycota</taxon>
        <taxon>Pezizomycotina</taxon>
        <taxon>Sordariomycetes</taxon>
        <taxon>Sordariomycetidae</taxon>
        <taxon>Coniochaetales</taxon>
        <taxon>Coniochaetaceae</taxon>
        <taxon>Coniochaeta</taxon>
    </lineage>
</organism>
<proteinExistence type="predicted"/>
<dbReference type="AlphaFoldDB" id="A0A1J7K1N7"/>
<reference evidence="2 3" key="1">
    <citation type="submission" date="2016-10" db="EMBL/GenBank/DDBJ databases">
        <title>Draft genome sequence of Coniochaeta ligniaria NRRL30616, a lignocellulolytic fungus for bioabatement of inhibitors in plant biomass hydrolysates.</title>
        <authorList>
            <consortium name="DOE Joint Genome Institute"/>
            <person name="Jimenez D.J."/>
            <person name="Hector R.E."/>
            <person name="Riley R."/>
            <person name="Sun H."/>
            <person name="Grigoriev I.V."/>
            <person name="Van Elsas J.D."/>
            <person name="Nichols N.N."/>
        </authorList>
    </citation>
    <scope>NUCLEOTIDE SEQUENCE [LARGE SCALE GENOMIC DNA]</scope>
    <source>
        <strain evidence="2 3">NRRL 30616</strain>
    </source>
</reference>
<name>A0A1J7K1N7_9PEZI</name>
<dbReference type="Proteomes" id="UP000182658">
    <property type="component" value="Unassembled WGS sequence"/>
</dbReference>
<protein>
    <submittedName>
        <fullName evidence="2">Uncharacterized protein</fullName>
    </submittedName>
</protein>